<reference evidence="3" key="1">
    <citation type="journal article" date="2004" name="Environ. Microbiol.">
        <title>The genome of Desulfotalea psychrophila, a sulfate-reducing bacterium from permanently cold Arctic sediments.</title>
        <authorList>
            <person name="Rabus R."/>
            <person name="Ruepp A."/>
            <person name="Frickey T."/>
            <person name="Rattei T."/>
            <person name="Fartmann B."/>
            <person name="Stark M."/>
            <person name="Bauer M."/>
            <person name="Zibat A."/>
            <person name="Lombardot T."/>
            <person name="Becker I."/>
            <person name="Amann J."/>
            <person name="Gellner K."/>
            <person name="Teeling H."/>
            <person name="Leuschner W.D."/>
            <person name="Gloeckner F.-O."/>
            <person name="Lupas A.N."/>
            <person name="Amann R."/>
            <person name="Klenk H.-P."/>
        </authorList>
    </citation>
    <scope>NUCLEOTIDE SEQUENCE [LARGE SCALE GENOMIC DNA]</scope>
    <source>
        <strain evidence="3">DSM 12343 / LSv54</strain>
    </source>
</reference>
<proteinExistence type="predicted"/>
<dbReference type="AlphaFoldDB" id="Q6AQS8"/>
<dbReference type="EMBL" id="CR522870">
    <property type="protein sequence ID" value="CAG35295.1"/>
    <property type="molecule type" value="Genomic_DNA"/>
</dbReference>
<sequence>MPSYQRSAISCQHCRWMMGIGEKMSSTGDVRRDLQIVLLLISLWYPFFIVIICNYSLT</sequence>
<evidence type="ECO:0000313" key="2">
    <source>
        <dbReference type="EMBL" id="CAG35295.1"/>
    </source>
</evidence>
<keyword evidence="1" id="KW-0472">Membrane</keyword>
<accession>Q6AQS8</accession>
<protein>
    <submittedName>
        <fullName evidence="2">Uncharacterized protein</fullName>
    </submittedName>
</protein>
<evidence type="ECO:0000256" key="1">
    <source>
        <dbReference type="SAM" id="Phobius"/>
    </source>
</evidence>
<name>Q6AQS8_DESPS</name>
<evidence type="ECO:0000313" key="3">
    <source>
        <dbReference type="Proteomes" id="UP000000602"/>
    </source>
</evidence>
<dbReference type="HOGENOM" id="CLU_2972053_0_0_7"/>
<keyword evidence="3" id="KW-1185">Reference proteome</keyword>
<keyword evidence="1" id="KW-0812">Transmembrane</keyword>
<keyword evidence="1" id="KW-1133">Transmembrane helix</keyword>
<dbReference type="Proteomes" id="UP000000602">
    <property type="component" value="Chromosome"/>
</dbReference>
<organism evidence="2 3">
    <name type="scientific">Desulfotalea psychrophila (strain LSv54 / DSM 12343)</name>
    <dbReference type="NCBI Taxonomy" id="177439"/>
    <lineage>
        <taxon>Bacteria</taxon>
        <taxon>Pseudomonadati</taxon>
        <taxon>Thermodesulfobacteriota</taxon>
        <taxon>Desulfobulbia</taxon>
        <taxon>Desulfobulbales</taxon>
        <taxon>Desulfocapsaceae</taxon>
        <taxon>Desulfotalea</taxon>
    </lineage>
</organism>
<feature type="transmembrane region" description="Helical" evidence="1">
    <location>
        <begin position="36"/>
        <end position="57"/>
    </location>
</feature>
<gene>
    <name evidence="2" type="ordered locus">DP0566</name>
</gene>
<dbReference type="KEGG" id="dps:DP0566"/>